<dbReference type="Proteomes" id="UP000186601">
    <property type="component" value="Unassembled WGS sequence"/>
</dbReference>
<dbReference type="OrthoDB" id="2803104at2759"/>
<protein>
    <submittedName>
        <fullName evidence="2">Uncharacterized protein</fullName>
    </submittedName>
</protein>
<name>A0A2R6S6Z6_9APHY</name>
<gene>
    <name evidence="2" type="ORF">PHLCEN_2v60</name>
</gene>
<feature type="region of interest" description="Disordered" evidence="1">
    <location>
        <begin position="1"/>
        <end position="50"/>
    </location>
</feature>
<accession>A0A2R6S6Z6</accession>
<dbReference type="AlphaFoldDB" id="A0A2R6S6Z6"/>
<evidence type="ECO:0000256" key="1">
    <source>
        <dbReference type="SAM" id="MobiDB-lite"/>
    </source>
</evidence>
<comment type="caution">
    <text evidence="2">The sequence shown here is derived from an EMBL/GenBank/DDBJ whole genome shotgun (WGS) entry which is preliminary data.</text>
</comment>
<feature type="compositionally biased region" description="Basic and acidic residues" evidence="1">
    <location>
        <begin position="36"/>
        <end position="49"/>
    </location>
</feature>
<keyword evidence="3" id="KW-1185">Reference proteome</keyword>
<feature type="compositionally biased region" description="Basic and acidic residues" evidence="1">
    <location>
        <begin position="14"/>
        <end position="23"/>
    </location>
</feature>
<proteinExistence type="predicted"/>
<dbReference type="STRING" id="98765.A0A2R6S6Z6"/>
<reference evidence="2 3" key="1">
    <citation type="submission" date="2018-02" db="EMBL/GenBank/DDBJ databases">
        <title>Genome sequence of the basidiomycete white-rot fungus Phlebia centrifuga.</title>
        <authorList>
            <person name="Granchi Z."/>
            <person name="Peng M."/>
            <person name="de Vries R.P."/>
            <person name="Hilden K."/>
            <person name="Makela M.R."/>
            <person name="Grigoriev I."/>
            <person name="Riley R."/>
        </authorList>
    </citation>
    <scope>NUCLEOTIDE SEQUENCE [LARGE SCALE GENOMIC DNA]</scope>
    <source>
        <strain evidence="2 3">FBCC195</strain>
    </source>
</reference>
<evidence type="ECO:0000313" key="3">
    <source>
        <dbReference type="Proteomes" id="UP000186601"/>
    </source>
</evidence>
<dbReference type="EMBL" id="MLYV02000005">
    <property type="protein sequence ID" value="PSS38080.1"/>
    <property type="molecule type" value="Genomic_DNA"/>
</dbReference>
<organism evidence="2 3">
    <name type="scientific">Hermanssonia centrifuga</name>
    <dbReference type="NCBI Taxonomy" id="98765"/>
    <lineage>
        <taxon>Eukaryota</taxon>
        <taxon>Fungi</taxon>
        <taxon>Dikarya</taxon>
        <taxon>Basidiomycota</taxon>
        <taxon>Agaricomycotina</taxon>
        <taxon>Agaricomycetes</taxon>
        <taxon>Polyporales</taxon>
        <taxon>Meruliaceae</taxon>
        <taxon>Hermanssonia</taxon>
    </lineage>
</organism>
<evidence type="ECO:0000313" key="2">
    <source>
        <dbReference type="EMBL" id="PSS38080.1"/>
    </source>
</evidence>
<sequence length="90" mass="10458">MALSMRPFHANHANYEDRQDDPLAKVLQPPPDESPDERARREQQQREATRVSLEIDEGIQEARKVYERRKKAVKILLLGAFSRLWGCSRG</sequence>